<sequence length="99" mass="11244">MNADFTDVVTIEKETISGQIFPHEDVLPDTEAQRKRRRDAERAATLGNGYQGKLDIYFQTADGVTKRVQTTVWAAHEEYITLKAGATIPLRAILHFDFY</sequence>
<dbReference type="KEGG" id="hqi:H9L05_18795"/>
<proteinExistence type="predicted"/>
<accession>A0A7H0GUH4</accession>
<protein>
    <submittedName>
        <fullName evidence="1">Uncharacterized protein</fullName>
    </submittedName>
</protein>
<reference evidence="1 2" key="1">
    <citation type="submission" date="2020-08" db="EMBL/GenBank/DDBJ databases">
        <title>Genome sequence of Hymenobacter qilianensis JCM 19763T.</title>
        <authorList>
            <person name="Hyun D.-W."/>
            <person name="Bae J.-W."/>
        </authorList>
    </citation>
    <scope>NUCLEOTIDE SEQUENCE [LARGE SCALE GENOMIC DNA]</scope>
    <source>
        <strain evidence="1 2">JCM 19763</strain>
    </source>
</reference>
<gene>
    <name evidence="1" type="ORF">H9L05_18795</name>
</gene>
<dbReference type="AlphaFoldDB" id="A0A7H0GUH4"/>
<dbReference type="EMBL" id="CP060784">
    <property type="protein sequence ID" value="QNP51940.1"/>
    <property type="molecule type" value="Genomic_DNA"/>
</dbReference>
<dbReference type="RefSeq" id="WP_187732208.1">
    <property type="nucleotide sequence ID" value="NZ_BMFN01000002.1"/>
</dbReference>
<keyword evidence="2" id="KW-1185">Reference proteome</keyword>
<evidence type="ECO:0000313" key="2">
    <source>
        <dbReference type="Proteomes" id="UP000516093"/>
    </source>
</evidence>
<name>A0A7H0GUH4_9BACT</name>
<organism evidence="1 2">
    <name type="scientific">Hymenobacter qilianensis</name>
    <dbReference type="NCBI Taxonomy" id="1385715"/>
    <lineage>
        <taxon>Bacteria</taxon>
        <taxon>Pseudomonadati</taxon>
        <taxon>Bacteroidota</taxon>
        <taxon>Cytophagia</taxon>
        <taxon>Cytophagales</taxon>
        <taxon>Hymenobacteraceae</taxon>
        <taxon>Hymenobacter</taxon>
    </lineage>
</organism>
<dbReference type="Proteomes" id="UP000516093">
    <property type="component" value="Chromosome"/>
</dbReference>
<evidence type="ECO:0000313" key="1">
    <source>
        <dbReference type="EMBL" id="QNP51940.1"/>
    </source>
</evidence>